<comment type="caution">
    <text evidence="3">The sequence shown here is derived from an EMBL/GenBank/DDBJ whole genome shotgun (WGS) entry which is preliminary data.</text>
</comment>
<reference evidence="3 4" key="1">
    <citation type="submission" date="2019-03" db="EMBL/GenBank/DDBJ databases">
        <title>Sequencing the genomes of 1000 actinobacteria strains.</title>
        <authorList>
            <person name="Klenk H.-P."/>
        </authorList>
    </citation>
    <scope>NUCLEOTIDE SEQUENCE [LARGE SCALE GENOMIC DNA]</scope>
    <source>
        <strain evidence="3 4">DSM 44969</strain>
    </source>
</reference>
<feature type="transmembrane region" description="Helical" evidence="2">
    <location>
        <begin position="240"/>
        <end position="260"/>
    </location>
</feature>
<evidence type="ECO:0008006" key="5">
    <source>
        <dbReference type="Google" id="ProtNLM"/>
    </source>
</evidence>
<feature type="transmembrane region" description="Helical" evidence="2">
    <location>
        <begin position="311"/>
        <end position="329"/>
    </location>
</feature>
<name>A0A4R1HWC3_PSEEN</name>
<gene>
    <name evidence="3" type="ORF">EV378_1139</name>
</gene>
<feature type="transmembrane region" description="Helical" evidence="2">
    <location>
        <begin position="396"/>
        <end position="418"/>
    </location>
</feature>
<dbReference type="OrthoDB" id="3563487at2"/>
<feature type="transmembrane region" description="Helical" evidence="2">
    <location>
        <begin position="170"/>
        <end position="186"/>
    </location>
</feature>
<feature type="transmembrane region" description="Helical" evidence="2">
    <location>
        <begin position="144"/>
        <end position="163"/>
    </location>
</feature>
<sequence>MTLLEETPPDAPAVEHRPRGPRFRVRRPDPLLLAVIALAALTSVATIAVNAGYNDGRFAPPLDDVYIHLQYASRIGHGEFLRYMPGDSPTTGASSLLYVLLLGAVAAVGVGGSLLLYAAVAFGVVCFVATVAGVYLLGRALASRTVGTAAAALTALSGALLWGATSGMEVGLVSALVVATLLAFVVEQPRARFVATPVAGTLLAITRPEGLVVVVAVLLGVAVVLGSWWRARRAPHRRLLATAALCLLPLVAAGTQSLVYDAMTGTAENNGIAAKSWLSMPLTYPLEVADKVTGTVQDLLGVFGGTTSTGVVGPATLVLAAVGLAALVLGRPPRRVLAGVLAVALGGVLVAVSTLMTANLHNGRYLQPLIPVVLLLTVLGIRAVAAAVPDPRRARVLGAGLLGVALLLTAVEAPTWALRSGQQGAAIRESAVSVAAWLRGHTPPDSRIAVNDVGAVAYLSGRRTVDLIGLTTNGFAEAANEGPGALYETLARMPADRRPTHFSIFRTWGGANVAALGDGKVFSDEPLIAFLVKSPQRGGLPFPAICQTGGECPEIDVWAADWSHLGSGDLPDAPVPGRIVDRVNVGDPVDEAAHGYSVQPALVGLQPMTTLRHETGQGGRVVVDSGRHVVGGETFTLRGLTPGRPVTLTGRVDALEPAGPNSQAGVVAVTAGGQRLGEWEFATSRTTHWATSSFTVPADAVTGPELTVTLGPRTPYLAPYPDYTPYSYWASQE</sequence>
<dbReference type="AlphaFoldDB" id="A0A4R1HWC3"/>
<keyword evidence="2" id="KW-0812">Transmembrane</keyword>
<evidence type="ECO:0000313" key="3">
    <source>
        <dbReference type="EMBL" id="TCK25335.1"/>
    </source>
</evidence>
<feature type="region of interest" description="Disordered" evidence="1">
    <location>
        <begin position="1"/>
        <end position="22"/>
    </location>
</feature>
<feature type="transmembrane region" description="Helical" evidence="2">
    <location>
        <begin position="210"/>
        <end position="228"/>
    </location>
</feature>
<proteinExistence type="predicted"/>
<evidence type="ECO:0000313" key="4">
    <source>
        <dbReference type="Proteomes" id="UP000295560"/>
    </source>
</evidence>
<evidence type="ECO:0000256" key="2">
    <source>
        <dbReference type="SAM" id="Phobius"/>
    </source>
</evidence>
<evidence type="ECO:0000256" key="1">
    <source>
        <dbReference type="SAM" id="MobiDB-lite"/>
    </source>
</evidence>
<organism evidence="3 4">
    <name type="scientific">Pseudonocardia endophytica</name>
    <dbReference type="NCBI Taxonomy" id="401976"/>
    <lineage>
        <taxon>Bacteria</taxon>
        <taxon>Bacillati</taxon>
        <taxon>Actinomycetota</taxon>
        <taxon>Actinomycetes</taxon>
        <taxon>Pseudonocardiales</taxon>
        <taxon>Pseudonocardiaceae</taxon>
        <taxon>Pseudonocardia</taxon>
    </lineage>
</organism>
<feature type="transmembrane region" description="Helical" evidence="2">
    <location>
        <begin position="336"/>
        <end position="357"/>
    </location>
</feature>
<keyword evidence="2" id="KW-0472">Membrane</keyword>
<feature type="transmembrane region" description="Helical" evidence="2">
    <location>
        <begin position="31"/>
        <end position="53"/>
    </location>
</feature>
<dbReference type="RefSeq" id="WP_132421645.1">
    <property type="nucleotide sequence ID" value="NZ_SMFZ01000001.1"/>
</dbReference>
<feature type="transmembrane region" description="Helical" evidence="2">
    <location>
        <begin position="90"/>
        <end position="108"/>
    </location>
</feature>
<keyword evidence="4" id="KW-1185">Reference proteome</keyword>
<dbReference type="EMBL" id="SMFZ01000001">
    <property type="protein sequence ID" value="TCK25335.1"/>
    <property type="molecule type" value="Genomic_DNA"/>
</dbReference>
<feature type="transmembrane region" description="Helical" evidence="2">
    <location>
        <begin position="369"/>
        <end position="389"/>
    </location>
</feature>
<protein>
    <recommendedName>
        <fullName evidence="5">4-amino-4-deoxy-L-arabinose transferase-like glycosyltransferase</fullName>
    </recommendedName>
</protein>
<dbReference type="Proteomes" id="UP000295560">
    <property type="component" value="Unassembled WGS sequence"/>
</dbReference>
<feature type="transmembrane region" description="Helical" evidence="2">
    <location>
        <begin position="115"/>
        <end position="138"/>
    </location>
</feature>
<accession>A0A4R1HWC3</accession>
<keyword evidence="2" id="KW-1133">Transmembrane helix</keyword>